<dbReference type="Pfam" id="PF02769">
    <property type="entry name" value="AIRS_C"/>
    <property type="match status" value="1"/>
</dbReference>
<keyword evidence="5 6" id="KW-0472">Membrane</keyword>
<dbReference type="PATRIC" id="fig|1618344.3.peg.1123"/>
<evidence type="ECO:0000256" key="2">
    <source>
        <dbReference type="ARBA" id="ARBA00009190"/>
    </source>
</evidence>
<feature type="domain" description="PurM-like C-terminal" evidence="7">
    <location>
        <begin position="2"/>
        <end position="87"/>
    </location>
</feature>
<feature type="transmembrane region" description="Helical" evidence="6">
    <location>
        <begin position="136"/>
        <end position="154"/>
    </location>
</feature>
<feature type="non-terminal residue" evidence="8">
    <location>
        <position position="1"/>
    </location>
</feature>
<organism evidence="8 9">
    <name type="scientific">candidate division CPR2 bacterium GW2011_GWC1_41_48</name>
    <dbReference type="NCBI Taxonomy" id="1618344"/>
    <lineage>
        <taxon>Bacteria</taxon>
        <taxon>Bacteria division CPR2</taxon>
    </lineage>
</organism>
<keyword evidence="4 6" id="KW-1133">Transmembrane helix</keyword>
<evidence type="ECO:0000256" key="1">
    <source>
        <dbReference type="ARBA" id="ARBA00004141"/>
    </source>
</evidence>
<comment type="caution">
    <text evidence="8">The sequence shown here is derived from an EMBL/GenBank/DDBJ whole genome shotgun (WGS) entry which is preliminary data.</text>
</comment>
<dbReference type="Proteomes" id="UP000033869">
    <property type="component" value="Unassembled WGS sequence"/>
</dbReference>
<evidence type="ECO:0000256" key="6">
    <source>
        <dbReference type="RuleBase" id="RU365102"/>
    </source>
</evidence>
<dbReference type="GO" id="GO:0016020">
    <property type="term" value="C:membrane"/>
    <property type="evidence" value="ECO:0007669"/>
    <property type="project" value="UniProtKB-SubCell"/>
</dbReference>
<evidence type="ECO:0000256" key="3">
    <source>
        <dbReference type="ARBA" id="ARBA00022692"/>
    </source>
</evidence>
<dbReference type="InterPro" id="IPR010918">
    <property type="entry name" value="PurM-like_C_dom"/>
</dbReference>
<evidence type="ECO:0000313" key="8">
    <source>
        <dbReference type="EMBL" id="KKS08753.1"/>
    </source>
</evidence>
<dbReference type="GO" id="GO:0046873">
    <property type="term" value="F:metal ion transmembrane transporter activity"/>
    <property type="evidence" value="ECO:0007669"/>
    <property type="project" value="InterPro"/>
</dbReference>
<feature type="transmembrane region" description="Helical" evidence="6">
    <location>
        <begin position="237"/>
        <end position="258"/>
    </location>
</feature>
<dbReference type="Gene3D" id="3.90.650.10">
    <property type="entry name" value="PurM-like C-terminal domain"/>
    <property type="match status" value="1"/>
</dbReference>
<keyword evidence="3 6" id="KW-0812">Transmembrane</keyword>
<dbReference type="InterPro" id="IPR036676">
    <property type="entry name" value="PurM-like_C_sf"/>
</dbReference>
<comment type="similarity">
    <text evidence="2 6">Belongs to the GDT1 family.</text>
</comment>
<dbReference type="SUPFAM" id="SSF56042">
    <property type="entry name" value="PurM C-terminal domain-like"/>
    <property type="match status" value="1"/>
</dbReference>
<dbReference type="EMBL" id="LCBL01000005">
    <property type="protein sequence ID" value="KKS08753.1"/>
    <property type="molecule type" value="Genomic_DNA"/>
</dbReference>
<feature type="transmembrane region" description="Helical" evidence="6">
    <location>
        <begin position="270"/>
        <end position="288"/>
    </location>
</feature>
<dbReference type="AlphaFoldDB" id="A0A0G0Z6V9"/>
<sequence length="289" mass="31705">LKFMRDITRGGLATILNEVSSHYGVGIEIEEQRVPIKKEVASVCNLLGFDPLYLANEGKLVAIISPDDKLPKEMIVIGRVTGEHEKVVLKNQLGGKRIIDIPDGEILPRLIALAELGDKTQLLALSFATKYKQARVILGIGLAILVLQFLAAMLGEKIGNVIPQNYLQLGVGILFIGFGIWSLRKDEDVEKAKDIKERSSFKIILTIALLFFVAELGDKTQLATFSLAAKYNSFWQVWAGSVLGLLAADVLAILAGLYLGKRLPHKKIQYISASAFIFFGLVTLGQVFL</sequence>
<dbReference type="InterPro" id="IPR001727">
    <property type="entry name" value="GDT1-like"/>
</dbReference>
<dbReference type="PANTHER" id="PTHR12608:SF1">
    <property type="entry name" value="TRANSMEMBRANE PROTEIN 165"/>
    <property type="match status" value="1"/>
</dbReference>
<evidence type="ECO:0000256" key="4">
    <source>
        <dbReference type="ARBA" id="ARBA00022989"/>
    </source>
</evidence>
<gene>
    <name evidence="8" type="ORF">UU65_C0005G0064</name>
</gene>
<feature type="transmembrane region" description="Helical" evidence="6">
    <location>
        <begin position="199"/>
        <end position="217"/>
    </location>
</feature>
<protein>
    <recommendedName>
        <fullName evidence="6">GDT1 family protein</fullName>
    </recommendedName>
</protein>
<dbReference type="Pfam" id="PF01169">
    <property type="entry name" value="GDT1"/>
    <property type="match status" value="2"/>
</dbReference>
<comment type="subcellular location">
    <subcellularLocation>
        <location evidence="1 6">Membrane</location>
        <topology evidence="1 6">Multi-pass membrane protein</topology>
    </subcellularLocation>
</comment>
<dbReference type="PANTHER" id="PTHR12608">
    <property type="entry name" value="TRANSMEMBRANE PROTEIN HTP-1 RELATED"/>
    <property type="match status" value="1"/>
</dbReference>
<proteinExistence type="inferred from homology"/>
<evidence type="ECO:0000256" key="5">
    <source>
        <dbReference type="ARBA" id="ARBA00023136"/>
    </source>
</evidence>
<name>A0A0G0Z6V9_UNCC2</name>
<reference evidence="8 9" key="1">
    <citation type="journal article" date="2015" name="Nature">
        <title>rRNA introns, odd ribosomes, and small enigmatic genomes across a large radiation of phyla.</title>
        <authorList>
            <person name="Brown C.T."/>
            <person name="Hug L.A."/>
            <person name="Thomas B.C."/>
            <person name="Sharon I."/>
            <person name="Castelle C.J."/>
            <person name="Singh A."/>
            <person name="Wilkins M.J."/>
            <person name="Williams K.H."/>
            <person name="Banfield J.F."/>
        </authorList>
    </citation>
    <scope>NUCLEOTIDE SEQUENCE [LARGE SCALE GENOMIC DNA]</scope>
</reference>
<evidence type="ECO:0000259" key="7">
    <source>
        <dbReference type="Pfam" id="PF02769"/>
    </source>
</evidence>
<accession>A0A0G0Z6V9</accession>
<evidence type="ECO:0000313" key="9">
    <source>
        <dbReference type="Proteomes" id="UP000033869"/>
    </source>
</evidence>
<feature type="transmembrane region" description="Helical" evidence="6">
    <location>
        <begin position="166"/>
        <end position="183"/>
    </location>
</feature>